<organism evidence="2 3">
    <name type="scientific">Labrys miyagiensis</name>
    <dbReference type="NCBI Taxonomy" id="346912"/>
    <lineage>
        <taxon>Bacteria</taxon>
        <taxon>Pseudomonadati</taxon>
        <taxon>Pseudomonadota</taxon>
        <taxon>Alphaproteobacteria</taxon>
        <taxon>Hyphomicrobiales</taxon>
        <taxon>Xanthobacteraceae</taxon>
        <taxon>Labrys</taxon>
    </lineage>
</organism>
<name>A0ABQ6CAV1_9HYPH</name>
<keyword evidence="3" id="KW-1185">Reference proteome</keyword>
<evidence type="ECO:0000256" key="1">
    <source>
        <dbReference type="SAM" id="SignalP"/>
    </source>
</evidence>
<dbReference type="Proteomes" id="UP001156882">
    <property type="component" value="Unassembled WGS sequence"/>
</dbReference>
<sequence length="139" mass="14131">MIRKSPILAAMVSISAAGAANAGSCESNLTSSGVPMMTTLSYKSYETIPGLSAGKALSNIAAALEAENANGVRISKGAGTVDATQDTSGSGRMQTWRAVVRKSGNGVRVDLIFATQQGQLTSTSAVRPVLCRVIAAARG</sequence>
<dbReference type="EMBL" id="BSPC01000005">
    <property type="protein sequence ID" value="GLS17507.1"/>
    <property type="molecule type" value="Genomic_DNA"/>
</dbReference>
<gene>
    <name evidence="2" type="ORF">GCM10007874_05220</name>
</gene>
<evidence type="ECO:0000313" key="2">
    <source>
        <dbReference type="EMBL" id="GLS17507.1"/>
    </source>
</evidence>
<dbReference type="RefSeq" id="WP_284310322.1">
    <property type="nucleotide sequence ID" value="NZ_BSPC01000005.1"/>
</dbReference>
<accession>A0ABQ6CAV1</accession>
<proteinExistence type="predicted"/>
<evidence type="ECO:0000313" key="3">
    <source>
        <dbReference type="Proteomes" id="UP001156882"/>
    </source>
</evidence>
<reference evidence="3" key="1">
    <citation type="journal article" date="2019" name="Int. J. Syst. Evol. Microbiol.">
        <title>The Global Catalogue of Microorganisms (GCM) 10K type strain sequencing project: providing services to taxonomists for standard genome sequencing and annotation.</title>
        <authorList>
            <consortium name="The Broad Institute Genomics Platform"/>
            <consortium name="The Broad Institute Genome Sequencing Center for Infectious Disease"/>
            <person name="Wu L."/>
            <person name="Ma J."/>
        </authorList>
    </citation>
    <scope>NUCLEOTIDE SEQUENCE [LARGE SCALE GENOMIC DNA]</scope>
    <source>
        <strain evidence="3">NBRC 101365</strain>
    </source>
</reference>
<comment type="caution">
    <text evidence="2">The sequence shown here is derived from an EMBL/GenBank/DDBJ whole genome shotgun (WGS) entry which is preliminary data.</text>
</comment>
<feature type="chain" id="PRO_5047283314" evidence="1">
    <location>
        <begin position="23"/>
        <end position="139"/>
    </location>
</feature>
<feature type="signal peptide" evidence="1">
    <location>
        <begin position="1"/>
        <end position="22"/>
    </location>
</feature>
<keyword evidence="1" id="KW-0732">Signal</keyword>
<protein>
    <submittedName>
        <fullName evidence="2">Uncharacterized protein</fullName>
    </submittedName>
</protein>